<proteinExistence type="predicted"/>
<evidence type="ECO:0000313" key="2">
    <source>
        <dbReference type="Proteomes" id="UP001320706"/>
    </source>
</evidence>
<keyword evidence="2" id="KW-1185">Reference proteome</keyword>
<sequence length="353" mass="40925">MESHQENPNLSDIPSTHRQLAQLGHVHTRPINRPLQGEALHSGRQNDRQDTYQDDSQDDRPSYQPRHTQVGLHDSATLQADPHQQVRKKKKEKKRGTRPPLPSSTSLNASQYERDTQQQVPDIDAMPLEDEHGRIDDDIERHFRGFRARLEAHAQEVPNTEWMYHVSSWFELDAVDALVHEQRRLRTMMSSVAASESLWASKHQEVHREHQELDRKHAEMDRQHEELHSQLRRLEQVFGAIERFWWSCGLTRSSSWTRLTMPSQCLLSIRPSADQGSNLFVHIFERAVSGVCNLHSARTHRFGIRVHNQKRNGIQSYYSASPDYLALGHVRSDSSRQVNVDTQRHILVDSGLK</sequence>
<comment type="caution">
    <text evidence="1">The sequence shown here is derived from an EMBL/GenBank/DDBJ whole genome shotgun (WGS) entry which is preliminary data.</text>
</comment>
<name>A0ACC3S6G4_9PEZI</name>
<evidence type="ECO:0000313" key="1">
    <source>
        <dbReference type="EMBL" id="KAK8198577.1"/>
    </source>
</evidence>
<protein>
    <submittedName>
        <fullName evidence="1">Uncharacterized protein</fullName>
    </submittedName>
</protein>
<accession>A0ACC3S6G4</accession>
<dbReference type="EMBL" id="JAMKPW020000040">
    <property type="protein sequence ID" value="KAK8198577.1"/>
    <property type="molecule type" value="Genomic_DNA"/>
</dbReference>
<gene>
    <name evidence="1" type="ORF">M8818_006444</name>
</gene>
<organism evidence="1 2">
    <name type="scientific">Zalaria obscura</name>
    <dbReference type="NCBI Taxonomy" id="2024903"/>
    <lineage>
        <taxon>Eukaryota</taxon>
        <taxon>Fungi</taxon>
        <taxon>Dikarya</taxon>
        <taxon>Ascomycota</taxon>
        <taxon>Pezizomycotina</taxon>
        <taxon>Dothideomycetes</taxon>
        <taxon>Dothideomycetidae</taxon>
        <taxon>Dothideales</taxon>
        <taxon>Zalariaceae</taxon>
        <taxon>Zalaria</taxon>
    </lineage>
</organism>
<reference evidence="1" key="1">
    <citation type="submission" date="2024-02" db="EMBL/GenBank/DDBJ databases">
        <title>Metagenome Assembled Genome of Zalaria obscura JY119.</title>
        <authorList>
            <person name="Vighnesh L."/>
            <person name="Jagadeeshwari U."/>
            <person name="Venkata Ramana C."/>
            <person name="Sasikala C."/>
        </authorList>
    </citation>
    <scope>NUCLEOTIDE SEQUENCE</scope>
    <source>
        <strain evidence="1">JY119</strain>
    </source>
</reference>
<dbReference type="Proteomes" id="UP001320706">
    <property type="component" value="Unassembled WGS sequence"/>
</dbReference>